<keyword evidence="3" id="KW-1185">Reference proteome</keyword>
<reference evidence="2 3" key="1">
    <citation type="submission" date="2016-06" db="EMBL/GenBank/DDBJ databases">
        <authorList>
            <person name="Kjaerup R.B."/>
            <person name="Dalgaard T.S."/>
            <person name="Juul-Madsen H.R."/>
        </authorList>
    </citation>
    <scope>NUCLEOTIDE SEQUENCE [LARGE SCALE GENOMIC DNA]</scope>
    <source>
        <strain evidence="2 3">DSM 43913</strain>
    </source>
</reference>
<name>A0A1C5G8U4_MICEH</name>
<protein>
    <submittedName>
        <fullName evidence="2">Transcriptional regulator, ArsR family</fullName>
    </submittedName>
</protein>
<dbReference type="SUPFAM" id="SSF46785">
    <property type="entry name" value="Winged helix' DNA-binding domain"/>
    <property type="match status" value="1"/>
</dbReference>
<proteinExistence type="predicted"/>
<gene>
    <name evidence="2" type="ORF">GA0070610_2605</name>
</gene>
<dbReference type="PANTHER" id="PTHR38600">
    <property type="entry name" value="TRANSCRIPTIONAL REGULATORY PROTEIN"/>
    <property type="match status" value="1"/>
</dbReference>
<dbReference type="InterPro" id="IPR001845">
    <property type="entry name" value="HTH_ArsR_DNA-bd_dom"/>
</dbReference>
<dbReference type="Pfam" id="PF12840">
    <property type="entry name" value="HTH_20"/>
    <property type="match status" value="1"/>
</dbReference>
<dbReference type="PANTHER" id="PTHR38600:SF2">
    <property type="entry name" value="SLL0088 PROTEIN"/>
    <property type="match status" value="1"/>
</dbReference>
<organism evidence="2 3">
    <name type="scientific">Micromonospora echinofusca</name>
    <dbReference type="NCBI Taxonomy" id="47858"/>
    <lineage>
        <taxon>Bacteria</taxon>
        <taxon>Bacillati</taxon>
        <taxon>Actinomycetota</taxon>
        <taxon>Actinomycetes</taxon>
        <taxon>Micromonosporales</taxon>
        <taxon>Micromonosporaceae</taxon>
        <taxon>Micromonospora</taxon>
    </lineage>
</organism>
<dbReference type="InterPro" id="IPR036388">
    <property type="entry name" value="WH-like_DNA-bd_sf"/>
</dbReference>
<evidence type="ECO:0000313" key="3">
    <source>
        <dbReference type="Proteomes" id="UP000198251"/>
    </source>
</evidence>
<dbReference type="Proteomes" id="UP000198251">
    <property type="component" value="Chromosome I"/>
</dbReference>
<dbReference type="RefSeq" id="WP_089000248.1">
    <property type="nucleotide sequence ID" value="NZ_LT607733.1"/>
</dbReference>
<accession>A0A1C5G8U4</accession>
<feature type="domain" description="HTH arsR-type" evidence="1">
    <location>
        <begin position="9"/>
        <end position="106"/>
    </location>
</feature>
<dbReference type="InterPro" id="IPR011991">
    <property type="entry name" value="ArsR-like_HTH"/>
</dbReference>
<evidence type="ECO:0000313" key="2">
    <source>
        <dbReference type="EMBL" id="SCG16343.1"/>
    </source>
</evidence>
<dbReference type="EMBL" id="LT607733">
    <property type="protein sequence ID" value="SCG16343.1"/>
    <property type="molecule type" value="Genomic_DNA"/>
</dbReference>
<dbReference type="CDD" id="cd00090">
    <property type="entry name" value="HTH_ARSR"/>
    <property type="match status" value="1"/>
</dbReference>
<evidence type="ECO:0000259" key="1">
    <source>
        <dbReference type="PROSITE" id="PS50987"/>
    </source>
</evidence>
<dbReference type="SMART" id="SM00418">
    <property type="entry name" value="HTH_ARSR"/>
    <property type="match status" value="1"/>
</dbReference>
<dbReference type="InterPro" id="IPR036390">
    <property type="entry name" value="WH_DNA-bd_sf"/>
</dbReference>
<dbReference type="NCBIfam" id="NF033788">
    <property type="entry name" value="HTH_metalloreg"/>
    <property type="match status" value="1"/>
</dbReference>
<sequence>MPKQLGGGGDGNDDVALDGVFHALSDPTRRRVVELLGRGPATTSELARPFDMALPSFTQHLGVLERSGLVTSEKKGRVRTYRLAPESLAHVDSWLACQRAVWSRRLDQLDSILHDLKEQQT</sequence>
<dbReference type="PROSITE" id="PS50987">
    <property type="entry name" value="HTH_ARSR_2"/>
    <property type="match status" value="1"/>
</dbReference>
<dbReference type="GO" id="GO:0003700">
    <property type="term" value="F:DNA-binding transcription factor activity"/>
    <property type="evidence" value="ECO:0007669"/>
    <property type="project" value="InterPro"/>
</dbReference>
<dbReference type="PRINTS" id="PR00778">
    <property type="entry name" value="HTHARSR"/>
</dbReference>
<dbReference type="AlphaFoldDB" id="A0A1C5G8U4"/>
<dbReference type="Gene3D" id="1.10.10.10">
    <property type="entry name" value="Winged helix-like DNA-binding domain superfamily/Winged helix DNA-binding domain"/>
    <property type="match status" value="1"/>
</dbReference>
<dbReference type="GeneID" id="95802407"/>